<evidence type="ECO:0000256" key="1">
    <source>
        <dbReference type="ARBA" id="ARBA00004324"/>
    </source>
</evidence>
<dbReference type="GO" id="GO:0005516">
    <property type="term" value="F:calmodulin binding"/>
    <property type="evidence" value="ECO:0007669"/>
    <property type="project" value="UniProtKB-KW"/>
</dbReference>
<dbReference type="InterPro" id="IPR009071">
    <property type="entry name" value="HMG_box_dom"/>
</dbReference>
<feature type="region of interest" description="Disordered" evidence="13">
    <location>
        <begin position="237"/>
        <end position="262"/>
    </location>
</feature>
<evidence type="ECO:0000256" key="11">
    <source>
        <dbReference type="ARBA" id="ARBA00045821"/>
    </source>
</evidence>
<feature type="DNA-binding region" description="HMG box" evidence="12">
    <location>
        <begin position="152"/>
        <end position="220"/>
    </location>
</feature>
<keyword evidence="9" id="KW-0804">Transcription</keyword>
<keyword evidence="5" id="KW-0112">Calmodulin-binding</keyword>
<comment type="function">
    <text evidence="11">Transcriptional regulator that controls a genetic switch in male development. It is necessary and sufficient for initiating male sex determination by directing the development of supporting cell precursors (pre-Sertoli cells) as Sertoli rather than granulosa cells. Involved in different aspects of gene regulation including promoter activation or repression. Binds to the DNA consensus sequence 5'-[AT]AACAA[AT]-3'. SRY HMG box recognizes DNA by partial intercalation in the minor groove and promotes DNA bending. Also involved in pre-mRNA splicing. In male adult brain involved in the maintenance of motor functions of dopaminergic neurons.</text>
</comment>
<evidence type="ECO:0000256" key="5">
    <source>
        <dbReference type="ARBA" id="ARBA00022860"/>
    </source>
</evidence>
<keyword evidence="8" id="KW-0010">Activator</keyword>
<dbReference type="AlphaFoldDB" id="A0AAW2HB21"/>
<comment type="caution">
    <text evidence="15">The sequence shown here is derived from an EMBL/GenBank/DDBJ whole genome shotgun (WGS) entry which is preliminary data.</text>
</comment>
<gene>
    <name evidence="15" type="ORF">PYX00_009299</name>
</gene>
<dbReference type="GO" id="GO:0001228">
    <property type="term" value="F:DNA-binding transcription activator activity, RNA polymerase II-specific"/>
    <property type="evidence" value="ECO:0007669"/>
    <property type="project" value="TreeGrafter"/>
</dbReference>
<feature type="region of interest" description="Disordered" evidence="13">
    <location>
        <begin position="527"/>
        <end position="563"/>
    </location>
</feature>
<dbReference type="EMBL" id="JARGDH010000005">
    <property type="protein sequence ID" value="KAL0266863.1"/>
    <property type="molecule type" value="Genomic_DNA"/>
</dbReference>
<name>A0AAW2HB21_9NEOP</name>
<evidence type="ECO:0000256" key="7">
    <source>
        <dbReference type="ARBA" id="ARBA00023125"/>
    </source>
</evidence>
<dbReference type="GO" id="GO:0007548">
    <property type="term" value="P:sex differentiation"/>
    <property type="evidence" value="ECO:0007669"/>
    <property type="project" value="UniProtKB-KW"/>
</dbReference>
<evidence type="ECO:0000256" key="8">
    <source>
        <dbReference type="ARBA" id="ARBA00023159"/>
    </source>
</evidence>
<proteinExistence type="inferred from homology"/>
<dbReference type="GO" id="GO:0016607">
    <property type="term" value="C:nuclear speck"/>
    <property type="evidence" value="ECO:0007669"/>
    <property type="project" value="UniProtKB-SubCell"/>
</dbReference>
<evidence type="ECO:0000313" key="15">
    <source>
        <dbReference type="EMBL" id="KAL0266863.1"/>
    </source>
</evidence>
<dbReference type="PROSITE" id="PS50118">
    <property type="entry name" value="HMG_BOX_2"/>
    <property type="match status" value="1"/>
</dbReference>
<dbReference type="InterPro" id="IPR036910">
    <property type="entry name" value="HMG_box_dom_sf"/>
</dbReference>
<feature type="compositionally biased region" description="Basic and acidic residues" evidence="13">
    <location>
        <begin position="540"/>
        <end position="553"/>
    </location>
</feature>
<dbReference type="PANTHER" id="PTHR10270">
    <property type="entry name" value="SOX TRANSCRIPTION FACTOR"/>
    <property type="match status" value="1"/>
</dbReference>
<dbReference type="Gene3D" id="1.10.30.10">
    <property type="entry name" value="High mobility group box domain"/>
    <property type="match status" value="1"/>
</dbReference>
<dbReference type="SMART" id="SM00398">
    <property type="entry name" value="HMG"/>
    <property type="match status" value="1"/>
</dbReference>
<keyword evidence="4" id="KW-0221">Differentiation</keyword>
<organism evidence="15">
    <name type="scientific">Menopon gallinae</name>
    <name type="common">poultry shaft louse</name>
    <dbReference type="NCBI Taxonomy" id="328185"/>
    <lineage>
        <taxon>Eukaryota</taxon>
        <taxon>Metazoa</taxon>
        <taxon>Ecdysozoa</taxon>
        <taxon>Arthropoda</taxon>
        <taxon>Hexapoda</taxon>
        <taxon>Insecta</taxon>
        <taxon>Pterygota</taxon>
        <taxon>Neoptera</taxon>
        <taxon>Paraneoptera</taxon>
        <taxon>Psocodea</taxon>
        <taxon>Troctomorpha</taxon>
        <taxon>Phthiraptera</taxon>
        <taxon>Amblycera</taxon>
        <taxon>Menoponidae</taxon>
        <taxon>Menopon</taxon>
    </lineage>
</organism>
<accession>A0AAW2HB21</accession>
<dbReference type="PANTHER" id="PTHR10270:SF161">
    <property type="entry name" value="SEX-DETERMINING REGION Y PROTEIN"/>
    <property type="match status" value="1"/>
</dbReference>
<dbReference type="GO" id="GO:0000978">
    <property type="term" value="F:RNA polymerase II cis-regulatory region sequence-specific DNA binding"/>
    <property type="evidence" value="ECO:0007669"/>
    <property type="project" value="TreeGrafter"/>
</dbReference>
<comment type="subcellular location">
    <subcellularLocation>
        <location evidence="1">Nucleus speckle</location>
    </subcellularLocation>
</comment>
<keyword evidence="7 12" id="KW-0238">DNA-binding</keyword>
<evidence type="ECO:0000256" key="2">
    <source>
        <dbReference type="ARBA" id="ARBA00005998"/>
    </source>
</evidence>
<protein>
    <recommendedName>
        <fullName evidence="3">Sex-determining region Y protein</fullName>
    </recommendedName>
    <alternativeName>
        <fullName evidence="10">Testis-determining factor</fullName>
    </alternativeName>
</protein>
<evidence type="ECO:0000256" key="9">
    <source>
        <dbReference type="ARBA" id="ARBA00023163"/>
    </source>
</evidence>
<keyword evidence="6" id="KW-0726">Sexual differentiation</keyword>
<dbReference type="Pfam" id="PF00505">
    <property type="entry name" value="HMG_box"/>
    <property type="match status" value="1"/>
</dbReference>
<evidence type="ECO:0000256" key="10">
    <source>
        <dbReference type="ARBA" id="ARBA00032498"/>
    </source>
</evidence>
<comment type="similarity">
    <text evidence="2">Belongs to the SRY family.</text>
</comment>
<evidence type="ECO:0000259" key="14">
    <source>
        <dbReference type="PROSITE" id="PS50118"/>
    </source>
</evidence>
<dbReference type="InterPro" id="IPR050140">
    <property type="entry name" value="SRY-related_HMG-box_TF-like"/>
</dbReference>
<evidence type="ECO:0000256" key="13">
    <source>
        <dbReference type="SAM" id="MobiDB-lite"/>
    </source>
</evidence>
<dbReference type="CDD" id="cd01389">
    <property type="entry name" value="HMG-box_ROX1-like"/>
    <property type="match status" value="1"/>
</dbReference>
<evidence type="ECO:0000256" key="6">
    <source>
        <dbReference type="ARBA" id="ARBA00022928"/>
    </source>
</evidence>
<feature type="domain" description="HMG box" evidence="14">
    <location>
        <begin position="152"/>
        <end position="220"/>
    </location>
</feature>
<keyword evidence="12" id="KW-0539">Nucleus</keyword>
<evidence type="ECO:0000256" key="12">
    <source>
        <dbReference type="PROSITE-ProRule" id="PRU00267"/>
    </source>
</evidence>
<reference evidence="15" key="1">
    <citation type="journal article" date="2024" name="Gigascience">
        <title>Chromosome-level genome of the poultry shaft louse Menopon gallinae provides insight into the host-switching and adaptive evolution of parasitic lice.</title>
        <authorList>
            <person name="Xu Y."/>
            <person name="Ma L."/>
            <person name="Liu S."/>
            <person name="Liang Y."/>
            <person name="Liu Q."/>
            <person name="He Z."/>
            <person name="Tian L."/>
            <person name="Duan Y."/>
            <person name="Cai W."/>
            <person name="Li H."/>
            <person name="Song F."/>
        </authorList>
    </citation>
    <scope>NUCLEOTIDE SEQUENCE</scope>
    <source>
        <strain evidence="15">Cailab_2023a</strain>
    </source>
</reference>
<dbReference type="GO" id="GO:0030154">
    <property type="term" value="P:cell differentiation"/>
    <property type="evidence" value="ECO:0007669"/>
    <property type="project" value="UniProtKB-KW"/>
</dbReference>
<evidence type="ECO:0000256" key="4">
    <source>
        <dbReference type="ARBA" id="ARBA00022782"/>
    </source>
</evidence>
<dbReference type="SUPFAM" id="SSF47095">
    <property type="entry name" value="HMG-box"/>
    <property type="match status" value="1"/>
</dbReference>
<evidence type="ECO:0000256" key="3">
    <source>
        <dbReference type="ARBA" id="ARBA00019052"/>
    </source>
</evidence>
<sequence length="667" mass="75600">MFNNQNYNNGENKEGVYTNDNRLQRVGLYISDTFDQSSRDAIDLTEDDYSSSENAMSHLLKTKIVPVRPFSAQKQTAVLSNGFSSIKIISNNDIGQNIMQENVRVDGTHRSVFLMNDKMLSRGKCLSKSGGRQKILKDEYHAVIVHEPEAKIPRPPNAFMIFANEWRKKVADKFNNESNKDISVRLGHMWRSLDKSRKEEYFIMARKADAEHKLKYPDYVYNPKEARLRKALRDSWKDRGRRTPNGQFRSIVGKSPTNWSSAEIPQNRTLLPMPSLPNMTFSMAADGYSMMETPAWSSSWYSYRHKPVPYIVPQFPESYNGDSNDNYSDRMYHQLNVQESGARANVVDPSQSPFADHNEPVENDKGPLSQLQELTNVFSSTNTCNRNADNDIKQEIPATENDIKFPQAIPKAEVESTAFNNDSDSGYVTDHPHPKEAAGENDFNKNVSKTGVSDVLTTESNGESFMESFESTGQSNYINVDDVFLDCNFLSGEKSFGTSGSLEVADQGKNVLPGFQQAFGSTEIGRFSRNDFFTNPPPETPEKNPVKEPKQEPIDYPWNPNPSNYPSNDVDYFRDLCGMEEDLLDSHPMLSDPILINPPRKSIPRKPRAEKPVQKALETVVDGYPGNPFKGDEFLGALSTVEDMDDFNMDELLKDEMDKFTANRRKE</sequence>